<comment type="caution">
    <text evidence="1">The sequence shown here is derived from an EMBL/GenBank/DDBJ whole genome shotgun (WGS) entry which is preliminary data.</text>
</comment>
<accession>A0AAV5SX19</accession>
<evidence type="ECO:0000313" key="1">
    <source>
        <dbReference type="EMBL" id="GMS87322.1"/>
    </source>
</evidence>
<dbReference type="Gene3D" id="2.10.90.10">
    <property type="entry name" value="Cystine-knot cytokines"/>
    <property type="match status" value="1"/>
</dbReference>
<dbReference type="AlphaFoldDB" id="A0AAV5SX19"/>
<gene>
    <name evidence="1" type="ORF">PENTCL1PPCAC_9497</name>
</gene>
<feature type="non-terminal residue" evidence="1">
    <location>
        <position position="100"/>
    </location>
</feature>
<dbReference type="PANTHER" id="PTHR33995:SF12">
    <property type="entry name" value="CPW-WPC DOMAIN-CONTAINING PROTEIN"/>
    <property type="match status" value="1"/>
</dbReference>
<evidence type="ECO:0000313" key="2">
    <source>
        <dbReference type="Proteomes" id="UP001432027"/>
    </source>
</evidence>
<proteinExistence type="predicted"/>
<dbReference type="SUPFAM" id="SSF57501">
    <property type="entry name" value="Cystine-knot cytokines"/>
    <property type="match status" value="1"/>
</dbReference>
<reference evidence="1" key="1">
    <citation type="submission" date="2023-10" db="EMBL/GenBank/DDBJ databases">
        <title>Genome assembly of Pristionchus species.</title>
        <authorList>
            <person name="Yoshida K."/>
            <person name="Sommer R.J."/>
        </authorList>
    </citation>
    <scope>NUCLEOTIDE SEQUENCE</scope>
    <source>
        <strain evidence="1">RS0144</strain>
    </source>
</reference>
<dbReference type="EMBL" id="BTSX01000003">
    <property type="protein sequence ID" value="GMS87322.1"/>
    <property type="molecule type" value="Genomic_DNA"/>
</dbReference>
<dbReference type="Proteomes" id="UP001432027">
    <property type="component" value="Unassembled WGS sequence"/>
</dbReference>
<sequence>IGATLSIECTYTRGNPVAEGSPLCGFCSLCWGYRQLPEEYYPTYVNEVMCSSDTTCLKGYGQCSPVTRSVNVLRKRFDESGSFEWEQVAIDIVVSCECQV</sequence>
<protein>
    <submittedName>
        <fullName evidence="1">Uncharacterized protein</fullName>
    </submittedName>
</protein>
<organism evidence="1 2">
    <name type="scientific">Pristionchus entomophagus</name>
    <dbReference type="NCBI Taxonomy" id="358040"/>
    <lineage>
        <taxon>Eukaryota</taxon>
        <taxon>Metazoa</taxon>
        <taxon>Ecdysozoa</taxon>
        <taxon>Nematoda</taxon>
        <taxon>Chromadorea</taxon>
        <taxon>Rhabditida</taxon>
        <taxon>Rhabditina</taxon>
        <taxon>Diplogasteromorpha</taxon>
        <taxon>Diplogasteroidea</taxon>
        <taxon>Neodiplogasteridae</taxon>
        <taxon>Pristionchus</taxon>
    </lineage>
</organism>
<name>A0AAV5SX19_9BILA</name>
<dbReference type="InterPro" id="IPR029034">
    <property type="entry name" value="Cystine-knot_cytokine"/>
</dbReference>
<feature type="non-terminal residue" evidence="1">
    <location>
        <position position="1"/>
    </location>
</feature>
<keyword evidence="2" id="KW-1185">Reference proteome</keyword>
<dbReference type="PANTHER" id="PTHR33995">
    <property type="entry name" value="PROTEIN CBG18546"/>
    <property type="match status" value="1"/>
</dbReference>